<dbReference type="SMART" id="SM00248">
    <property type="entry name" value="ANK"/>
    <property type="match status" value="5"/>
</dbReference>
<keyword evidence="1" id="KW-0677">Repeat</keyword>
<keyword evidence="2 3" id="KW-0040">ANK repeat</keyword>
<dbReference type="InterPro" id="IPR002110">
    <property type="entry name" value="Ankyrin_rpt"/>
</dbReference>
<dbReference type="InterPro" id="IPR000157">
    <property type="entry name" value="TIR_dom"/>
</dbReference>
<dbReference type="SUPFAM" id="SSF52200">
    <property type="entry name" value="Toll/Interleukin receptor TIR domain"/>
    <property type="match status" value="1"/>
</dbReference>
<evidence type="ECO:0000256" key="1">
    <source>
        <dbReference type="ARBA" id="ARBA00022737"/>
    </source>
</evidence>
<comment type="caution">
    <text evidence="6">The sequence shown here is derived from an EMBL/GenBank/DDBJ whole genome shotgun (WGS) entry which is preliminary data.</text>
</comment>
<dbReference type="GO" id="GO:0007165">
    <property type="term" value="P:signal transduction"/>
    <property type="evidence" value="ECO:0007669"/>
    <property type="project" value="InterPro"/>
</dbReference>
<protein>
    <submittedName>
        <fullName evidence="6">Ankyrin Repeat Protein</fullName>
    </submittedName>
</protein>
<dbReference type="PANTHER" id="PTHR24171">
    <property type="entry name" value="ANKYRIN REPEAT DOMAIN-CONTAINING PROTEIN 39-RELATED"/>
    <property type="match status" value="1"/>
</dbReference>
<dbReference type="PROSITE" id="PS50297">
    <property type="entry name" value="ANK_REP_REGION"/>
    <property type="match status" value="4"/>
</dbReference>
<feature type="region of interest" description="Disordered" evidence="4">
    <location>
        <begin position="448"/>
        <end position="470"/>
    </location>
</feature>
<feature type="repeat" description="ANK" evidence="3">
    <location>
        <begin position="39"/>
        <end position="72"/>
    </location>
</feature>
<accession>A0A9N8DE54</accession>
<dbReference type="Gene3D" id="3.40.50.10140">
    <property type="entry name" value="Toll/interleukin-1 receptor homology (TIR) domain"/>
    <property type="match status" value="1"/>
</dbReference>
<proteinExistence type="predicted"/>
<evidence type="ECO:0000313" key="7">
    <source>
        <dbReference type="Proteomes" id="UP001153069"/>
    </source>
</evidence>
<feature type="domain" description="TIR" evidence="5">
    <location>
        <begin position="252"/>
        <end position="331"/>
    </location>
</feature>
<name>A0A9N8DE54_9STRA</name>
<dbReference type="PRINTS" id="PR01415">
    <property type="entry name" value="ANKYRIN"/>
</dbReference>
<dbReference type="AlphaFoldDB" id="A0A9N8DE54"/>
<evidence type="ECO:0000256" key="2">
    <source>
        <dbReference type="ARBA" id="ARBA00023043"/>
    </source>
</evidence>
<dbReference type="Gene3D" id="1.25.40.20">
    <property type="entry name" value="Ankyrin repeat-containing domain"/>
    <property type="match status" value="3"/>
</dbReference>
<feature type="repeat" description="ANK" evidence="3">
    <location>
        <begin position="73"/>
        <end position="105"/>
    </location>
</feature>
<dbReference type="Pfam" id="PF13676">
    <property type="entry name" value="TIR_2"/>
    <property type="match status" value="1"/>
</dbReference>
<sequence length="470" mass="52916">MGNGHSTQLDDYGRTPLQNASRHGQIALGADILATSASYGDTPLHFASWHGHAQVVEELLGRHRVDIEVKNHGGYTPLHCASYDGRLKPLQLLLKAGTSVDVCNDLETGETALHYACRYNRVPCIQALQKFHANLNATMANGNTGLHETSHCGHVETVQELLRAGADISLRNKDGNTVLHEASTNDKDEIAVVQILVHDSDVELDAVNLAGQTALDLARSVKNWNVARFLERGPKPKRLRLSSTHHQPFFDVFLSHTGKQKLSEVDTMNRTFAAAGLNCFFDQQMRPLDGDPTRQMQYALETCRHAVVVISEEFLTKPYPCAELRYAFCRMKRLRRYYHWESLWIVLYCITTSFYKERMREGNEKANNHGAGLLPDICSSQVLVQWSEDMKLPWSELCVSSKNQLLEHDSEGGALESWKMFLHDYHLAKHKTTNDPFPLANDVYKSKGDFDDERTQSMVPPIQPTSFGQS</sequence>
<dbReference type="PROSITE" id="PS50088">
    <property type="entry name" value="ANK_REPEAT"/>
    <property type="match status" value="4"/>
</dbReference>
<organism evidence="6 7">
    <name type="scientific">Seminavis robusta</name>
    <dbReference type="NCBI Taxonomy" id="568900"/>
    <lineage>
        <taxon>Eukaryota</taxon>
        <taxon>Sar</taxon>
        <taxon>Stramenopiles</taxon>
        <taxon>Ochrophyta</taxon>
        <taxon>Bacillariophyta</taxon>
        <taxon>Bacillariophyceae</taxon>
        <taxon>Bacillariophycidae</taxon>
        <taxon>Naviculales</taxon>
        <taxon>Naviculaceae</taxon>
        <taxon>Seminavis</taxon>
    </lineage>
</organism>
<reference evidence="6" key="1">
    <citation type="submission" date="2020-06" db="EMBL/GenBank/DDBJ databases">
        <authorList>
            <consortium name="Plant Systems Biology data submission"/>
        </authorList>
    </citation>
    <scope>NUCLEOTIDE SEQUENCE</scope>
    <source>
        <strain evidence="6">D6</strain>
    </source>
</reference>
<evidence type="ECO:0000259" key="5">
    <source>
        <dbReference type="Pfam" id="PF13676"/>
    </source>
</evidence>
<dbReference type="GO" id="GO:0004842">
    <property type="term" value="F:ubiquitin-protein transferase activity"/>
    <property type="evidence" value="ECO:0007669"/>
    <property type="project" value="TreeGrafter"/>
</dbReference>
<dbReference type="OrthoDB" id="10249694at2759"/>
<dbReference type="EMBL" id="CAICTM010000112">
    <property type="protein sequence ID" value="CAB9501602.1"/>
    <property type="molecule type" value="Genomic_DNA"/>
</dbReference>
<evidence type="ECO:0000256" key="3">
    <source>
        <dbReference type="PROSITE-ProRule" id="PRU00023"/>
    </source>
</evidence>
<evidence type="ECO:0000313" key="6">
    <source>
        <dbReference type="EMBL" id="CAB9501602.1"/>
    </source>
</evidence>
<dbReference type="GO" id="GO:0085020">
    <property type="term" value="P:protein K6-linked ubiquitination"/>
    <property type="evidence" value="ECO:0007669"/>
    <property type="project" value="TreeGrafter"/>
</dbReference>
<dbReference type="PANTHER" id="PTHR24171:SF8">
    <property type="entry name" value="BRCA1-ASSOCIATED RING DOMAIN PROTEIN 1"/>
    <property type="match status" value="1"/>
</dbReference>
<dbReference type="Pfam" id="PF12796">
    <property type="entry name" value="Ank_2"/>
    <property type="match status" value="2"/>
</dbReference>
<dbReference type="InterPro" id="IPR036770">
    <property type="entry name" value="Ankyrin_rpt-contain_sf"/>
</dbReference>
<gene>
    <name evidence="6" type="ORF">SEMRO_113_G055960.1</name>
</gene>
<dbReference type="SUPFAM" id="SSF48403">
    <property type="entry name" value="Ankyrin repeat"/>
    <property type="match status" value="1"/>
</dbReference>
<feature type="repeat" description="ANK" evidence="3">
    <location>
        <begin position="141"/>
        <end position="173"/>
    </location>
</feature>
<dbReference type="InterPro" id="IPR035897">
    <property type="entry name" value="Toll_tir_struct_dom_sf"/>
</dbReference>
<evidence type="ECO:0000256" key="4">
    <source>
        <dbReference type="SAM" id="MobiDB-lite"/>
    </source>
</evidence>
<feature type="repeat" description="ANK" evidence="3">
    <location>
        <begin position="108"/>
        <end position="140"/>
    </location>
</feature>
<keyword evidence="7" id="KW-1185">Reference proteome</keyword>
<dbReference type="Proteomes" id="UP001153069">
    <property type="component" value="Unassembled WGS sequence"/>
</dbReference>